<dbReference type="OrthoDB" id="3531406at2"/>
<proteinExistence type="predicted"/>
<accession>A0A5C4J0X7</accession>
<dbReference type="EMBL" id="VCKW01000323">
    <property type="protein sequence ID" value="TMQ90138.1"/>
    <property type="molecule type" value="Genomic_DNA"/>
</dbReference>
<protein>
    <submittedName>
        <fullName evidence="2">Uncharacterized protein</fullName>
    </submittedName>
</protein>
<evidence type="ECO:0000256" key="1">
    <source>
        <dbReference type="SAM" id="MobiDB-lite"/>
    </source>
</evidence>
<dbReference type="Pfam" id="PF17249">
    <property type="entry name" value="DUF5318"/>
    <property type="match status" value="1"/>
</dbReference>
<name>A0A5C4J0X7_9ACTN</name>
<feature type="region of interest" description="Disordered" evidence="1">
    <location>
        <begin position="58"/>
        <end position="97"/>
    </location>
</feature>
<dbReference type="Proteomes" id="UP000309174">
    <property type="component" value="Unassembled WGS sequence"/>
</dbReference>
<dbReference type="RefSeq" id="WP_138649813.1">
    <property type="nucleotide sequence ID" value="NZ_VCKW01000323.1"/>
</dbReference>
<organism evidence="2 3">
    <name type="scientific">Actinomadura soli</name>
    <dbReference type="NCBI Taxonomy" id="2508997"/>
    <lineage>
        <taxon>Bacteria</taxon>
        <taxon>Bacillati</taxon>
        <taxon>Actinomycetota</taxon>
        <taxon>Actinomycetes</taxon>
        <taxon>Streptosporangiales</taxon>
        <taxon>Thermomonosporaceae</taxon>
        <taxon>Actinomadura</taxon>
    </lineage>
</organism>
<reference evidence="2 3" key="1">
    <citation type="submission" date="2019-05" db="EMBL/GenBank/DDBJ databases">
        <title>Draft genome sequence of Actinomadura sp. 14C53.</title>
        <authorList>
            <person name="Saricaoglu S."/>
            <person name="Isik K."/>
        </authorList>
    </citation>
    <scope>NUCLEOTIDE SEQUENCE [LARGE SCALE GENOMIC DNA]</scope>
    <source>
        <strain evidence="2 3">14C53</strain>
    </source>
</reference>
<evidence type="ECO:0000313" key="2">
    <source>
        <dbReference type="EMBL" id="TMQ90138.1"/>
    </source>
</evidence>
<comment type="caution">
    <text evidence="2">The sequence shown here is derived from an EMBL/GenBank/DDBJ whole genome shotgun (WGS) entry which is preliminary data.</text>
</comment>
<feature type="compositionally biased region" description="Basic residues" evidence="1">
    <location>
        <begin position="64"/>
        <end position="76"/>
    </location>
</feature>
<dbReference type="AlphaFoldDB" id="A0A5C4J0X7"/>
<dbReference type="InterPro" id="IPR035169">
    <property type="entry name" value="DUF5318"/>
</dbReference>
<gene>
    <name evidence="2" type="ORF">ETD83_36725</name>
</gene>
<keyword evidence="3" id="KW-1185">Reference proteome</keyword>
<sequence>MYRLDTSTRYVVRPVLASGSPQSPSGWTTKSGEIRVYVVEVCQSCAWSHLAMLYVPGHGSRAPGGRRTRRNHRPPRPARALTSQDVPSPCTCSSRSPARAVRFGRRTAAQSRWVTPAPSATNRCPLLMRSRE</sequence>
<evidence type="ECO:0000313" key="3">
    <source>
        <dbReference type="Proteomes" id="UP000309174"/>
    </source>
</evidence>
<feature type="compositionally biased region" description="Polar residues" evidence="1">
    <location>
        <begin position="81"/>
        <end position="96"/>
    </location>
</feature>